<dbReference type="Proteomes" id="UP000317178">
    <property type="component" value="Chromosome"/>
</dbReference>
<dbReference type="RefSeq" id="WP_144993925.1">
    <property type="nucleotide sequence ID" value="NZ_CP036281.1"/>
</dbReference>
<keyword evidence="1" id="KW-0472">Membrane</keyword>
<keyword evidence="1" id="KW-0812">Transmembrane</keyword>
<keyword evidence="1" id="KW-1133">Transmembrane helix</keyword>
<reference evidence="2 3" key="1">
    <citation type="submission" date="2019-02" db="EMBL/GenBank/DDBJ databases">
        <title>Deep-cultivation of Planctomycetes and their phenomic and genomic characterization uncovers novel biology.</title>
        <authorList>
            <person name="Wiegand S."/>
            <person name="Jogler M."/>
            <person name="Boedeker C."/>
            <person name="Pinto D."/>
            <person name="Vollmers J."/>
            <person name="Rivas-Marin E."/>
            <person name="Kohn T."/>
            <person name="Peeters S.H."/>
            <person name="Heuer A."/>
            <person name="Rast P."/>
            <person name="Oberbeckmann S."/>
            <person name="Bunk B."/>
            <person name="Jeske O."/>
            <person name="Meyerdierks A."/>
            <person name="Storesund J.E."/>
            <person name="Kallscheuer N."/>
            <person name="Luecker S."/>
            <person name="Lage O.M."/>
            <person name="Pohl T."/>
            <person name="Merkel B.J."/>
            <person name="Hornburger P."/>
            <person name="Mueller R.-W."/>
            <person name="Bruemmer F."/>
            <person name="Labrenz M."/>
            <person name="Spormann A.M."/>
            <person name="Op den Camp H."/>
            <person name="Overmann J."/>
            <person name="Amann R."/>
            <person name="Jetten M.S.M."/>
            <person name="Mascher T."/>
            <person name="Medema M.H."/>
            <person name="Devos D.P."/>
            <person name="Kaster A.-K."/>
            <person name="Ovreas L."/>
            <person name="Rohde M."/>
            <person name="Galperin M.Y."/>
            <person name="Jogler C."/>
        </authorList>
    </citation>
    <scope>NUCLEOTIDE SEQUENCE [LARGE SCALE GENOMIC DNA]</scope>
    <source>
        <strain evidence="2 3">Pla110</strain>
    </source>
</reference>
<keyword evidence="2" id="KW-0808">Transferase</keyword>
<dbReference type="GO" id="GO:0004143">
    <property type="term" value="F:ATP-dependent diacylglycerol kinase activity"/>
    <property type="evidence" value="ECO:0007669"/>
    <property type="project" value="InterPro"/>
</dbReference>
<proteinExistence type="predicted"/>
<feature type="transmembrane region" description="Helical" evidence="1">
    <location>
        <begin position="117"/>
        <end position="135"/>
    </location>
</feature>
<dbReference type="InterPro" id="IPR037997">
    <property type="entry name" value="Dgk1-like"/>
</dbReference>
<feature type="transmembrane region" description="Helical" evidence="1">
    <location>
        <begin position="175"/>
        <end position="196"/>
    </location>
</feature>
<gene>
    <name evidence="2" type="ORF">Pla110_10790</name>
</gene>
<feature type="transmembrane region" description="Helical" evidence="1">
    <location>
        <begin position="240"/>
        <end position="259"/>
    </location>
</feature>
<keyword evidence="3" id="KW-1185">Reference proteome</keyword>
<organism evidence="2 3">
    <name type="scientific">Polystyrenella longa</name>
    <dbReference type="NCBI Taxonomy" id="2528007"/>
    <lineage>
        <taxon>Bacteria</taxon>
        <taxon>Pseudomonadati</taxon>
        <taxon>Planctomycetota</taxon>
        <taxon>Planctomycetia</taxon>
        <taxon>Planctomycetales</taxon>
        <taxon>Planctomycetaceae</taxon>
        <taxon>Polystyrenella</taxon>
    </lineage>
</organism>
<sequence length="260" mass="28322">MAAPSHANFQVRYGTDEATQAASRSLAHSEINRGAVITREAGMSEIAHPVGLDATELRRRWWHISPGVLAVLLWFFPHRDPISPTLYGIFMFAAVLLALNIFFRYRKIARQGDTSDRLDAVAGYACSVLSMVLCFPADIELALVVLAVLAFGDGSATLVGKLVQGPRLPWNQEKSWSGFLAFVLVGGSMATLMYWSETQNPEAIFLKPVTTLQILMCGFLPAIAGAMVESMRSHINDNIRVGLAAGITVGLIQWMTLGIS</sequence>
<dbReference type="KEGG" id="plon:Pla110_10790"/>
<feature type="transmembrane region" description="Helical" evidence="1">
    <location>
        <begin position="208"/>
        <end position="228"/>
    </location>
</feature>
<dbReference type="EMBL" id="CP036281">
    <property type="protein sequence ID" value="QDU79371.1"/>
    <property type="molecule type" value="Genomic_DNA"/>
</dbReference>
<keyword evidence="2" id="KW-0548">Nucleotidyltransferase</keyword>
<dbReference type="PANTHER" id="PTHR31303:SF1">
    <property type="entry name" value="CTP-DEPENDENT DIACYLGLYCEROL KINASE 1"/>
    <property type="match status" value="1"/>
</dbReference>
<feature type="transmembrane region" description="Helical" evidence="1">
    <location>
        <begin position="85"/>
        <end position="105"/>
    </location>
</feature>
<dbReference type="PANTHER" id="PTHR31303">
    <property type="entry name" value="CTP-DEPENDENT DIACYLGLYCEROL KINASE 1"/>
    <property type="match status" value="1"/>
</dbReference>
<protein>
    <submittedName>
        <fullName evidence="2">Cytidylyltransferase family protein</fullName>
    </submittedName>
</protein>
<feature type="transmembrane region" description="Helical" evidence="1">
    <location>
        <begin position="141"/>
        <end position="163"/>
    </location>
</feature>
<accession>A0A518CJG5</accession>
<dbReference type="GO" id="GO:0016779">
    <property type="term" value="F:nucleotidyltransferase activity"/>
    <property type="evidence" value="ECO:0007669"/>
    <property type="project" value="UniProtKB-KW"/>
</dbReference>
<evidence type="ECO:0000313" key="3">
    <source>
        <dbReference type="Proteomes" id="UP000317178"/>
    </source>
</evidence>
<evidence type="ECO:0000256" key="1">
    <source>
        <dbReference type="SAM" id="Phobius"/>
    </source>
</evidence>
<dbReference type="OrthoDB" id="211371at2"/>
<evidence type="ECO:0000313" key="2">
    <source>
        <dbReference type="EMBL" id="QDU79371.1"/>
    </source>
</evidence>
<dbReference type="AlphaFoldDB" id="A0A518CJG5"/>
<name>A0A518CJG5_9PLAN</name>